<evidence type="ECO:0000256" key="2">
    <source>
        <dbReference type="ARBA" id="ARBA00022679"/>
    </source>
</evidence>
<evidence type="ECO:0000259" key="6">
    <source>
        <dbReference type="Pfam" id="PF08100"/>
    </source>
</evidence>
<keyword evidence="2 7" id="KW-0808">Transferase</keyword>
<evidence type="ECO:0000256" key="1">
    <source>
        <dbReference type="ARBA" id="ARBA00022603"/>
    </source>
</evidence>
<dbReference type="InterPro" id="IPR001077">
    <property type="entry name" value="COMT_C"/>
</dbReference>
<feature type="domain" description="O-methyltransferase dimerisation" evidence="6">
    <location>
        <begin position="62"/>
        <end position="132"/>
    </location>
</feature>
<dbReference type="InterPro" id="IPR016461">
    <property type="entry name" value="COMT-like"/>
</dbReference>
<dbReference type="SUPFAM" id="SSF53335">
    <property type="entry name" value="S-adenosyl-L-methionine-dependent methyltransferases"/>
    <property type="match status" value="1"/>
</dbReference>
<evidence type="ECO:0000256" key="3">
    <source>
        <dbReference type="ARBA" id="ARBA00022691"/>
    </source>
</evidence>
<evidence type="ECO:0000313" key="8">
    <source>
        <dbReference type="Proteomes" id="UP000248423"/>
    </source>
</evidence>
<dbReference type="GO" id="GO:0046983">
    <property type="term" value="F:protein dimerization activity"/>
    <property type="evidence" value="ECO:0007669"/>
    <property type="project" value="InterPro"/>
</dbReference>
<keyword evidence="3" id="KW-0949">S-adenosyl-L-methionine</keyword>
<evidence type="ECO:0000259" key="5">
    <source>
        <dbReference type="Pfam" id="PF00891"/>
    </source>
</evidence>
<accession>A0A319DUY4</accession>
<feature type="active site" description="Proton acceptor" evidence="4">
    <location>
        <position position="300"/>
    </location>
</feature>
<dbReference type="InterPro" id="IPR029063">
    <property type="entry name" value="SAM-dependent_MTases_sf"/>
</dbReference>
<keyword evidence="8" id="KW-1185">Reference proteome</keyword>
<evidence type="ECO:0000256" key="4">
    <source>
        <dbReference type="PIRSR" id="PIRSR005739-1"/>
    </source>
</evidence>
<reference evidence="7 8" key="1">
    <citation type="submission" date="2018-02" db="EMBL/GenBank/DDBJ databases">
        <title>The genomes of Aspergillus section Nigri reveals drivers in fungal speciation.</title>
        <authorList>
            <consortium name="DOE Joint Genome Institute"/>
            <person name="Vesth T.C."/>
            <person name="Nybo J."/>
            <person name="Theobald S."/>
            <person name="Brandl J."/>
            <person name="Frisvad J.C."/>
            <person name="Nielsen K.F."/>
            <person name="Lyhne E.K."/>
            <person name="Kogle M.E."/>
            <person name="Kuo A."/>
            <person name="Riley R."/>
            <person name="Clum A."/>
            <person name="Nolan M."/>
            <person name="Lipzen A."/>
            <person name="Salamov A."/>
            <person name="Henrissat B."/>
            <person name="Wiebenga A."/>
            <person name="De vries R.P."/>
            <person name="Grigoriev I.V."/>
            <person name="Mortensen U.H."/>
            <person name="Andersen M.R."/>
            <person name="Baker S.E."/>
        </authorList>
    </citation>
    <scope>NUCLEOTIDE SEQUENCE [LARGE SCALE GENOMIC DNA]</scope>
    <source>
        <strain evidence="7 8">CBS 121057</strain>
    </source>
</reference>
<dbReference type="GO" id="GO:0044550">
    <property type="term" value="P:secondary metabolite biosynthetic process"/>
    <property type="evidence" value="ECO:0007669"/>
    <property type="project" value="UniProtKB-ARBA"/>
</dbReference>
<dbReference type="Pfam" id="PF00891">
    <property type="entry name" value="Methyltransf_2"/>
    <property type="match status" value="1"/>
</dbReference>
<dbReference type="PIRSF" id="PIRSF005739">
    <property type="entry name" value="O-mtase"/>
    <property type="match status" value="1"/>
</dbReference>
<organism evidence="7 8">
    <name type="scientific">Aspergillus sclerotiicarbonarius (strain CBS 121057 / IBT 28362)</name>
    <dbReference type="NCBI Taxonomy" id="1448318"/>
    <lineage>
        <taxon>Eukaryota</taxon>
        <taxon>Fungi</taxon>
        <taxon>Dikarya</taxon>
        <taxon>Ascomycota</taxon>
        <taxon>Pezizomycotina</taxon>
        <taxon>Eurotiomycetes</taxon>
        <taxon>Eurotiomycetidae</taxon>
        <taxon>Eurotiales</taxon>
        <taxon>Aspergillaceae</taxon>
        <taxon>Aspergillus</taxon>
        <taxon>Aspergillus subgen. Circumdati</taxon>
    </lineage>
</organism>
<keyword evidence="1 7" id="KW-0489">Methyltransferase</keyword>
<gene>
    <name evidence="7" type="ORF">BO78DRAFT_473252</name>
</gene>
<dbReference type="SUPFAM" id="SSF46785">
    <property type="entry name" value="Winged helix' DNA-binding domain"/>
    <property type="match status" value="1"/>
</dbReference>
<dbReference type="InterPro" id="IPR012967">
    <property type="entry name" value="COMT_dimerisation"/>
</dbReference>
<dbReference type="OrthoDB" id="1535081at2759"/>
<dbReference type="GO" id="GO:0008171">
    <property type="term" value="F:O-methyltransferase activity"/>
    <property type="evidence" value="ECO:0007669"/>
    <property type="project" value="InterPro"/>
</dbReference>
<dbReference type="Pfam" id="PF08100">
    <property type="entry name" value="Dimerisation"/>
    <property type="match status" value="1"/>
</dbReference>
<evidence type="ECO:0000313" key="7">
    <source>
        <dbReference type="EMBL" id="PYI01542.1"/>
    </source>
</evidence>
<dbReference type="PROSITE" id="PS51683">
    <property type="entry name" value="SAM_OMT_II"/>
    <property type="match status" value="1"/>
</dbReference>
<dbReference type="VEuPathDB" id="FungiDB:BO78DRAFT_473252"/>
<name>A0A319DUY4_ASPSB</name>
<dbReference type="PANTHER" id="PTHR43712">
    <property type="entry name" value="PUTATIVE (AFU_ORTHOLOGUE AFUA_4G14580)-RELATED"/>
    <property type="match status" value="1"/>
</dbReference>
<sequence>MSVSNQPIEAVLETLNTLNADSFVNDGDRNKALLAAYALVSRLETPWETVAKIGMTQPALGASLKVAKDLQLFEKWHERGDNAESSKELATMVDCDPALLARILRHLSTSHVLEEISPSVFKPTPFSLSLLQPIFGEWINFLYDASLPCYLHMPTYLQQTSYANPTSPTAGIFQSAKNCQGDLFQYYASHPREGASFNHVMGAVMANQASWLDIIPPAHFLEDSDPNLPLIVDVGGNIGHDLEKFRTEYPHTAERLYLQDLDSVVKAAKCPDPVVKMAHDFFEEQPVKDSRIYYLHGVLHDWADEPAKKILEMLKGAMKAGYSRLLVHDHVVPEVEAHPHATSYDLTMMVMVAGKERTETEWRVLLGEAGYRVVRVWRSPLAAQAILEAEV</sequence>
<protein>
    <submittedName>
        <fullName evidence="7">S-adenosyl-L-methionine-dependent methyltransferase</fullName>
    </submittedName>
</protein>
<dbReference type="GO" id="GO:0032259">
    <property type="term" value="P:methylation"/>
    <property type="evidence" value="ECO:0007669"/>
    <property type="project" value="UniProtKB-KW"/>
</dbReference>
<dbReference type="Gene3D" id="3.40.50.150">
    <property type="entry name" value="Vaccinia Virus protein VP39"/>
    <property type="match status" value="1"/>
</dbReference>
<dbReference type="InterPro" id="IPR036388">
    <property type="entry name" value="WH-like_DNA-bd_sf"/>
</dbReference>
<dbReference type="AlphaFoldDB" id="A0A319DUY4"/>
<dbReference type="PANTHER" id="PTHR43712:SF17">
    <property type="entry name" value="O-METHYLTRANSFERASE"/>
    <property type="match status" value="1"/>
</dbReference>
<feature type="domain" description="O-methyltransferase C-terminal" evidence="5">
    <location>
        <begin position="222"/>
        <end position="372"/>
    </location>
</feature>
<dbReference type="Proteomes" id="UP000248423">
    <property type="component" value="Unassembled WGS sequence"/>
</dbReference>
<dbReference type="Gene3D" id="1.10.10.10">
    <property type="entry name" value="Winged helix-like DNA-binding domain superfamily/Winged helix DNA-binding domain"/>
    <property type="match status" value="1"/>
</dbReference>
<dbReference type="EMBL" id="KZ826413">
    <property type="protein sequence ID" value="PYI01542.1"/>
    <property type="molecule type" value="Genomic_DNA"/>
</dbReference>
<proteinExistence type="predicted"/>
<dbReference type="InterPro" id="IPR036390">
    <property type="entry name" value="WH_DNA-bd_sf"/>
</dbReference>